<dbReference type="EMBL" id="CP136964">
    <property type="protein sequence ID" value="WOS95603.1"/>
    <property type="molecule type" value="Genomic_DNA"/>
</dbReference>
<dbReference type="GO" id="GO:0019303">
    <property type="term" value="P:D-ribose catabolic process"/>
    <property type="evidence" value="ECO:0007669"/>
    <property type="project" value="UniProtKB-UniRule"/>
</dbReference>
<keyword evidence="8 12" id="KW-0067">ATP-binding</keyword>
<evidence type="ECO:0000256" key="10">
    <source>
        <dbReference type="ARBA" id="ARBA00022958"/>
    </source>
</evidence>
<dbReference type="PANTHER" id="PTHR10584">
    <property type="entry name" value="SUGAR KINASE"/>
    <property type="match status" value="1"/>
</dbReference>
<feature type="domain" description="Carbohydrate kinase PfkB" evidence="13">
    <location>
        <begin position="5"/>
        <end position="285"/>
    </location>
</feature>
<evidence type="ECO:0000259" key="13">
    <source>
        <dbReference type="Pfam" id="PF00294"/>
    </source>
</evidence>
<feature type="binding site" evidence="12">
    <location>
        <begin position="13"/>
        <end position="15"/>
    </location>
    <ligand>
        <name>substrate</name>
    </ligand>
</feature>
<keyword evidence="9 12" id="KW-0460">Magnesium</keyword>
<keyword evidence="15" id="KW-1185">Reference proteome</keyword>
<dbReference type="AlphaFoldDB" id="A0AAF1BR15"/>
<gene>
    <name evidence="12 14" type="primary">rbsK</name>
    <name evidence="14" type="ORF">CJ229_005770</name>
</gene>
<feature type="binding site" evidence="12">
    <location>
        <position position="277"/>
    </location>
    <ligand>
        <name>K(+)</name>
        <dbReference type="ChEBI" id="CHEBI:29103"/>
    </ligand>
</feature>
<dbReference type="PROSITE" id="PS00584">
    <property type="entry name" value="PFKB_KINASES_2"/>
    <property type="match status" value="1"/>
</dbReference>
<dbReference type="Gene3D" id="3.40.1190.20">
    <property type="match status" value="1"/>
</dbReference>
<feature type="binding site" evidence="12">
    <location>
        <begin position="210"/>
        <end position="215"/>
    </location>
    <ligand>
        <name>ATP</name>
        <dbReference type="ChEBI" id="CHEBI:30616"/>
    </ligand>
</feature>
<keyword evidence="4 12" id="KW-0808">Transferase</keyword>
<dbReference type="RefSeq" id="WP_308409560.1">
    <property type="nucleotide sequence ID" value="NZ_CP136964.1"/>
</dbReference>
<evidence type="ECO:0000256" key="4">
    <source>
        <dbReference type="ARBA" id="ARBA00022679"/>
    </source>
</evidence>
<dbReference type="Proteomes" id="UP000243626">
    <property type="component" value="Chromosome"/>
</dbReference>
<feature type="binding site" evidence="12">
    <location>
        <begin position="241"/>
        <end position="242"/>
    </location>
    <ligand>
        <name>ATP</name>
        <dbReference type="ChEBI" id="CHEBI:30616"/>
    </ligand>
</feature>
<evidence type="ECO:0000256" key="3">
    <source>
        <dbReference type="ARBA" id="ARBA00016943"/>
    </source>
</evidence>
<dbReference type="HAMAP" id="MF_01987">
    <property type="entry name" value="Ribokinase"/>
    <property type="match status" value="1"/>
</dbReference>
<name>A0AAF1BR15_9STAP</name>
<dbReference type="SUPFAM" id="SSF53613">
    <property type="entry name" value="Ribokinase-like"/>
    <property type="match status" value="1"/>
</dbReference>
<dbReference type="EC" id="2.7.1.15" evidence="2 12"/>
<dbReference type="PRINTS" id="PR00990">
    <property type="entry name" value="RIBOKINASE"/>
</dbReference>
<keyword evidence="12" id="KW-0963">Cytoplasm</keyword>
<evidence type="ECO:0000256" key="8">
    <source>
        <dbReference type="ARBA" id="ARBA00022840"/>
    </source>
</evidence>
<comment type="caution">
    <text evidence="12">Lacks conserved residue(s) required for the propagation of feature annotation.</text>
</comment>
<dbReference type="InterPro" id="IPR002139">
    <property type="entry name" value="Ribo/fructo_kinase"/>
</dbReference>
<feature type="binding site" evidence="12">
    <location>
        <position position="141"/>
    </location>
    <ligand>
        <name>substrate</name>
    </ligand>
</feature>
<evidence type="ECO:0000313" key="14">
    <source>
        <dbReference type="EMBL" id="WOS95603.1"/>
    </source>
</evidence>
<evidence type="ECO:0000256" key="9">
    <source>
        <dbReference type="ARBA" id="ARBA00022842"/>
    </source>
</evidence>
<accession>A0AAF1BR15</accession>
<evidence type="ECO:0000256" key="6">
    <source>
        <dbReference type="ARBA" id="ARBA00022741"/>
    </source>
</evidence>
<dbReference type="KEGG" id="nmy:CJ229_005770"/>
<protein>
    <recommendedName>
        <fullName evidence="3 12">Ribokinase</fullName>
        <shortName evidence="12">RK</shortName>
        <ecNumber evidence="2 12">2.7.1.15</ecNumber>
    </recommendedName>
</protein>
<dbReference type="NCBIfam" id="TIGR02152">
    <property type="entry name" value="D_ribokin_bact"/>
    <property type="match status" value="1"/>
</dbReference>
<dbReference type="InterPro" id="IPR011877">
    <property type="entry name" value="Ribokinase"/>
</dbReference>
<proteinExistence type="inferred from homology"/>
<feature type="binding site" evidence="12">
    <location>
        <position position="272"/>
    </location>
    <ligand>
        <name>K(+)</name>
        <dbReference type="ChEBI" id="CHEBI:29103"/>
    </ligand>
</feature>
<evidence type="ECO:0000256" key="12">
    <source>
        <dbReference type="HAMAP-Rule" id="MF_01987"/>
    </source>
</evidence>
<keyword evidence="5 12" id="KW-0479">Metal-binding</keyword>
<feature type="active site" description="Proton acceptor" evidence="12">
    <location>
        <position position="242"/>
    </location>
</feature>
<keyword evidence="7 12" id="KW-0418">Kinase</keyword>
<evidence type="ECO:0000256" key="5">
    <source>
        <dbReference type="ARBA" id="ARBA00022723"/>
    </source>
</evidence>
<dbReference type="InterPro" id="IPR029056">
    <property type="entry name" value="Ribokinase-like"/>
</dbReference>
<organism evidence="14 15">
    <name type="scientific">Nosocomiicoccus massiliensis</name>
    <dbReference type="NCBI Taxonomy" id="1232430"/>
    <lineage>
        <taxon>Bacteria</taxon>
        <taxon>Bacillati</taxon>
        <taxon>Bacillota</taxon>
        <taxon>Bacilli</taxon>
        <taxon>Bacillales</taxon>
        <taxon>Staphylococcaceae</taxon>
        <taxon>Nosocomiicoccus</taxon>
    </lineage>
</organism>
<feature type="binding site" evidence="12">
    <location>
        <position position="238"/>
    </location>
    <ligand>
        <name>K(+)</name>
        <dbReference type="ChEBI" id="CHEBI:29103"/>
    </ligand>
</feature>
<dbReference type="InterPro" id="IPR002173">
    <property type="entry name" value="Carboh/pur_kinase_PfkB_CS"/>
</dbReference>
<comment type="pathway">
    <text evidence="12">Carbohydrate metabolism; D-ribose degradation; D-ribose 5-phosphate from beta-D-ribopyranose: step 2/2.</text>
</comment>
<feature type="binding site" evidence="12">
    <location>
        <begin position="41"/>
        <end position="45"/>
    </location>
    <ligand>
        <name>substrate</name>
    </ligand>
</feature>
<comment type="function">
    <text evidence="12">Catalyzes the phosphorylation of ribose at O-5 in a reaction requiring ATP and magnesium. The resulting D-ribose-5-phosphate can then be used either for sythesis of nucleotides, histidine, and tryptophan, or as a component of the pentose phosphate pathway.</text>
</comment>
<keyword evidence="10 12" id="KW-0630">Potassium</keyword>
<evidence type="ECO:0000313" key="15">
    <source>
        <dbReference type="Proteomes" id="UP000243626"/>
    </source>
</evidence>
<dbReference type="GO" id="GO:0046872">
    <property type="term" value="F:metal ion binding"/>
    <property type="evidence" value="ECO:0007669"/>
    <property type="project" value="UniProtKB-KW"/>
</dbReference>
<comment type="subcellular location">
    <subcellularLocation>
        <location evidence="12">Cytoplasm</location>
    </subcellularLocation>
</comment>
<reference evidence="15" key="1">
    <citation type="submission" date="2017-09" db="EMBL/GenBank/DDBJ databases">
        <title>Bacterial strain isolated from the female urinary microbiota.</title>
        <authorList>
            <person name="Thomas-White K."/>
            <person name="Kumar N."/>
            <person name="Forster S."/>
            <person name="Putonti C."/>
            <person name="Lawley T."/>
            <person name="Wolfe A.J."/>
        </authorList>
    </citation>
    <scope>NUCLEOTIDE SEQUENCE [LARGE SCALE GENOMIC DNA]</scope>
    <source>
        <strain evidence="15">UMB0959</strain>
    </source>
</reference>
<evidence type="ECO:0000256" key="1">
    <source>
        <dbReference type="ARBA" id="ARBA00005380"/>
    </source>
</evidence>
<evidence type="ECO:0000256" key="7">
    <source>
        <dbReference type="ARBA" id="ARBA00022777"/>
    </source>
</evidence>
<comment type="catalytic activity">
    <reaction evidence="12">
        <text>D-ribose + ATP = D-ribose 5-phosphate + ADP + H(+)</text>
        <dbReference type="Rhea" id="RHEA:13697"/>
        <dbReference type="ChEBI" id="CHEBI:15378"/>
        <dbReference type="ChEBI" id="CHEBI:30616"/>
        <dbReference type="ChEBI" id="CHEBI:47013"/>
        <dbReference type="ChEBI" id="CHEBI:78346"/>
        <dbReference type="ChEBI" id="CHEBI:456216"/>
        <dbReference type="EC" id="2.7.1.15"/>
    </reaction>
</comment>
<feature type="binding site" evidence="12">
    <location>
        <position position="275"/>
    </location>
    <ligand>
        <name>K(+)</name>
        <dbReference type="ChEBI" id="CHEBI:29103"/>
    </ligand>
</feature>
<keyword evidence="6 12" id="KW-0547">Nucleotide-binding</keyword>
<feature type="binding site" evidence="12">
    <location>
        <position position="242"/>
    </location>
    <ligand>
        <name>substrate</name>
    </ligand>
</feature>
<keyword evidence="11 12" id="KW-0119">Carbohydrate metabolism</keyword>
<feature type="binding site" evidence="12">
    <location>
        <position position="266"/>
    </location>
    <ligand>
        <name>ATP</name>
        <dbReference type="ChEBI" id="CHEBI:30616"/>
    </ligand>
</feature>
<feature type="binding site" evidence="12">
    <location>
        <position position="185"/>
    </location>
    <ligand>
        <name>ATP</name>
        <dbReference type="ChEBI" id="CHEBI:30616"/>
    </ligand>
</feature>
<evidence type="ECO:0000256" key="2">
    <source>
        <dbReference type="ARBA" id="ARBA00012035"/>
    </source>
</evidence>
<comment type="subunit">
    <text evidence="12">Homodimer.</text>
</comment>
<dbReference type="GO" id="GO:0005524">
    <property type="term" value="F:ATP binding"/>
    <property type="evidence" value="ECO:0007669"/>
    <property type="project" value="UniProtKB-UniRule"/>
</dbReference>
<comment type="similarity">
    <text evidence="1">Belongs to the carbohydrate kinase pfkB family.</text>
</comment>
<comment type="activity regulation">
    <text evidence="12">Activated by a monovalent cation that binds near, but not in, the active site. The most likely occupant of the site in vivo is potassium. Ion binding induces a conformational change that may alter substrate affinity.</text>
</comment>
<comment type="cofactor">
    <cofactor evidence="12">
        <name>Mg(2+)</name>
        <dbReference type="ChEBI" id="CHEBI:18420"/>
    </cofactor>
    <text evidence="12">Requires a divalent cation, most likely magnesium in vivo, as an electrophilic catalyst to aid phosphoryl group transfer. It is the chelate of the metal and the nucleotide that is the actual substrate.</text>
</comment>
<sequence length="299" mass="32187">MTIPKIMVVGSLNMDLVVTTDIVPKTGETVIGNDFVTTCGGKGANQAVAARELGSDVTFIGRIGYDVYGKEILENFKSRGITFVDETPVKNVPTGLACITLADKDNSIIIVPGANAHVTPEFLEVHKDKVIDSDYVLTQLEIPIETVDYLATICKENDVPLIVNPAPASALTDNILDACTYITPNKIELDQLKSYHSNLMDDYIDKIIVTNGSNGCFYYEDKKEVSIGSFKAEVVDTTGAGDTFNGALVSELARGKGLKESLRFANASGALSVTKFGAQSGMPTREEVLAILEEVEHNN</sequence>
<dbReference type="CDD" id="cd01174">
    <property type="entry name" value="ribokinase"/>
    <property type="match status" value="1"/>
</dbReference>
<dbReference type="Pfam" id="PF00294">
    <property type="entry name" value="PfkB"/>
    <property type="match status" value="1"/>
</dbReference>
<dbReference type="GO" id="GO:0005829">
    <property type="term" value="C:cytosol"/>
    <property type="evidence" value="ECO:0007669"/>
    <property type="project" value="TreeGrafter"/>
</dbReference>
<comment type="similarity">
    <text evidence="12">Belongs to the carbohydrate kinase PfkB family. Ribokinase subfamily.</text>
</comment>
<dbReference type="GO" id="GO:0004747">
    <property type="term" value="F:ribokinase activity"/>
    <property type="evidence" value="ECO:0007669"/>
    <property type="project" value="UniProtKB-UniRule"/>
</dbReference>
<feature type="binding site" evidence="12">
    <location>
        <position position="236"/>
    </location>
    <ligand>
        <name>K(+)</name>
        <dbReference type="ChEBI" id="CHEBI:29103"/>
    </ligand>
</feature>
<evidence type="ECO:0000256" key="11">
    <source>
        <dbReference type="ARBA" id="ARBA00023277"/>
    </source>
</evidence>
<dbReference type="InterPro" id="IPR011611">
    <property type="entry name" value="PfkB_dom"/>
</dbReference>
<dbReference type="PANTHER" id="PTHR10584:SF166">
    <property type="entry name" value="RIBOKINASE"/>
    <property type="match status" value="1"/>
</dbReference>